<dbReference type="SUPFAM" id="SSF53335">
    <property type="entry name" value="S-adenosyl-L-methionine-dependent methyltransferases"/>
    <property type="match status" value="1"/>
</dbReference>
<comment type="caution">
    <text evidence="2">The sequence shown here is derived from an EMBL/GenBank/DDBJ whole genome shotgun (WGS) entry which is preliminary data.</text>
</comment>
<dbReference type="GO" id="GO:0008168">
    <property type="term" value="F:methyltransferase activity"/>
    <property type="evidence" value="ECO:0007669"/>
    <property type="project" value="UniProtKB-KW"/>
</dbReference>
<dbReference type="Pfam" id="PF10294">
    <property type="entry name" value="Methyltransf_16"/>
    <property type="match status" value="1"/>
</dbReference>
<dbReference type="EMBL" id="PHFL01000007">
    <property type="protein sequence ID" value="RFM25359.1"/>
    <property type="molecule type" value="Genomic_DNA"/>
</dbReference>
<dbReference type="AlphaFoldDB" id="A0A395M439"/>
<protein>
    <submittedName>
        <fullName evidence="2">Methyltransferase domain-containing protein</fullName>
    </submittedName>
</protein>
<keyword evidence="2" id="KW-0808">Transferase</keyword>
<sequence length="225" mass="25511">MSSQLEKLYDTLRSQYSLSQATYFIGKHRFRFLSVANSYELLDSLSEDYIANEIMPYWAEIWPASFVLAEYVLDDLRPAGKNCLELGAGVGVVSVAAAKAGACVLATDYVVEALPFIEYNALANGTQLRTMRLDWNSFTLHERFDMIFAADVLYERRNLLPILRAIDRLLKDDGKAVIATPCREIAKNFLVLAQENQFNTLCFTKPLLLMGKTLQIDIYELSRTK</sequence>
<evidence type="ECO:0000313" key="3">
    <source>
        <dbReference type="Proteomes" id="UP000266389"/>
    </source>
</evidence>
<name>A0A395M439_9BACT</name>
<evidence type="ECO:0000313" key="1">
    <source>
        <dbReference type="EMBL" id="RFM25359.1"/>
    </source>
</evidence>
<accession>A0A395M439</accession>
<organism evidence="2 3">
    <name type="scientific">Candidatus Thermochlorobacter aerophilus</name>
    <dbReference type="NCBI Taxonomy" id="1868324"/>
    <lineage>
        <taxon>Bacteria</taxon>
        <taxon>Pseudomonadati</taxon>
        <taxon>Chlorobiota</taxon>
        <taxon>Chlorobiia</taxon>
        <taxon>Chlorobiales</taxon>
        <taxon>Candidatus Thermochlorobacteriaceae</taxon>
        <taxon>Candidatus Thermochlorobacter</taxon>
    </lineage>
</organism>
<proteinExistence type="predicted"/>
<dbReference type="InterPro" id="IPR029063">
    <property type="entry name" value="SAM-dependent_MTases_sf"/>
</dbReference>
<dbReference type="EMBL" id="PHFL01000001">
    <property type="protein sequence ID" value="RFM25520.1"/>
    <property type="molecule type" value="Genomic_DNA"/>
</dbReference>
<dbReference type="Gene3D" id="3.40.50.150">
    <property type="entry name" value="Vaccinia Virus protein VP39"/>
    <property type="match status" value="1"/>
</dbReference>
<dbReference type="InterPro" id="IPR019410">
    <property type="entry name" value="Methyltransf_16"/>
</dbReference>
<dbReference type="Proteomes" id="UP000266389">
    <property type="component" value="Unassembled WGS sequence"/>
</dbReference>
<evidence type="ECO:0000313" key="2">
    <source>
        <dbReference type="EMBL" id="RFM25520.1"/>
    </source>
</evidence>
<reference evidence="2" key="2">
    <citation type="submission" date="2017-08" db="EMBL/GenBank/DDBJ databases">
        <authorList>
            <person name="de Groot N.N."/>
        </authorList>
    </citation>
    <scope>NUCLEOTIDE SEQUENCE</scope>
    <source>
        <strain evidence="2">OS</strain>
    </source>
</reference>
<dbReference type="CDD" id="cd02440">
    <property type="entry name" value="AdoMet_MTases"/>
    <property type="match status" value="1"/>
</dbReference>
<reference evidence="2 3" key="1">
    <citation type="journal article" date="2011" name="ISME J.">
        <title>Community ecology of hot spring cyanobacterial mats: predominant populations and their functional potential.</title>
        <authorList>
            <person name="Klatt C.G."/>
            <person name="Wood J.M."/>
            <person name="Rusch D.B."/>
            <person name="Bateson M.M."/>
            <person name="Hamamura N."/>
            <person name="Heidelberg J.F."/>
            <person name="Grossman A.R."/>
            <person name="Bhaya D."/>
            <person name="Cohan F.M."/>
            <person name="Kuhl M."/>
            <person name="Bryant D.A."/>
            <person name="Ward D.M."/>
        </authorList>
    </citation>
    <scope>NUCLEOTIDE SEQUENCE [LARGE SCALE GENOMIC DNA]</scope>
    <source>
        <strain evidence="2">OS</strain>
    </source>
</reference>
<keyword evidence="2" id="KW-0489">Methyltransferase</keyword>
<gene>
    <name evidence="2" type="ORF">D0433_00370</name>
    <name evidence="1" type="ORF">D0433_01720</name>
</gene>
<dbReference type="GO" id="GO:0032259">
    <property type="term" value="P:methylation"/>
    <property type="evidence" value="ECO:0007669"/>
    <property type="project" value="UniProtKB-KW"/>
</dbReference>
<dbReference type="PANTHER" id="PTHR14614">
    <property type="entry name" value="HEPATOCELLULAR CARCINOMA-ASSOCIATED ANTIGEN"/>
    <property type="match status" value="1"/>
</dbReference>